<proteinExistence type="predicted"/>
<gene>
    <name evidence="1" type="ORF">ACFFK0_19890</name>
</gene>
<dbReference type="Proteomes" id="UP001589776">
    <property type="component" value="Unassembled WGS sequence"/>
</dbReference>
<evidence type="ECO:0000313" key="2">
    <source>
        <dbReference type="Proteomes" id="UP001589776"/>
    </source>
</evidence>
<evidence type="ECO:0000313" key="1">
    <source>
        <dbReference type="EMBL" id="MFC0214671.1"/>
    </source>
</evidence>
<dbReference type="EMBL" id="JBHLWN010000077">
    <property type="protein sequence ID" value="MFC0214671.1"/>
    <property type="molecule type" value="Genomic_DNA"/>
</dbReference>
<accession>A0ABV6DPU8</accession>
<reference evidence="1 2" key="1">
    <citation type="submission" date="2024-09" db="EMBL/GenBank/DDBJ databases">
        <authorList>
            <person name="Sun Q."/>
            <person name="Mori K."/>
        </authorList>
    </citation>
    <scope>NUCLEOTIDE SEQUENCE [LARGE SCALE GENOMIC DNA]</scope>
    <source>
        <strain evidence="1 2">CCM 7759</strain>
    </source>
</reference>
<organism evidence="1 2">
    <name type="scientific">Paenibacillus chartarius</name>
    <dbReference type="NCBI Taxonomy" id="747481"/>
    <lineage>
        <taxon>Bacteria</taxon>
        <taxon>Bacillati</taxon>
        <taxon>Bacillota</taxon>
        <taxon>Bacilli</taxon>
        <taxon>Bacillales</taxon>
        <taxon>Paenibacillaceae</taxon>
        <taxon>Paenibacillus</taxon>
    </lineage>
</organism>
<keyword evidence="2" id="KW-1185">Reference proteome</keyword>
<protein>
    <submittedName>
        <fullName evidence="1">Uncharacterized protein</fullName>
    </submittedName>
</protein>
<dbReference type="RefSeq" id="WP_377472074.1">
    <property type="nucleotide sequence ID" value="NZ_JBHLWN010000077.1"/>
</dbReference>
<comment type="caution">
    <text evidence="1">The sequence shown here is derived from an EMBL/GenBank/DDBJ whole genome shotgun (WGS) entry which is preliminary data.</text>
</comment>
<sequence length="156" mass="18213">MHETSLQDIGKVPAELLAERLEPVRELTKTELELYEIVKDRATGEHYLHYAYVHRNVADMSAEESFHHLLPLSSDSVLGLLFNDDPYAYPEYWRSPFLRNGPEGYYVWFDPGQPSEEALAELEGQRIREKMEQFKRNGAFDEASVRKLLEELDPRE</sequence>
<name>A0ABV6DPU8_9BACL</name>